<evidence type="ECO:0000313" key="2">
    <source>
        <dbReference type="EMBL" id="ANN17394.1"/>
    </source>
</evidence>
<feature type="transmembrane region" description="Helical" evidence="1">
    <location>
        <begin position="142"/>
        <end position="163"/>
    </location>
</feature>
<dbReference type="Proteomes" id="UP000093695">
    <property type="component" value="Chromosome"/>
</dbReference>
<dbReference type="GO" id="GO:0016301">
    <property type="term" value="F:kinase activity"/>
    <property type="evidence" value="ECO:0007669"/>
    <property type="project" value="UniProtKB-KW"/>
</dbReference>
<sequence length="357" mass="38110">MDETTADRVLGGCRIAILGITVVIQLSLSLPRLTGAESRSAFVALGAVLVVASWWVLRGRPVPWPAGVIGTVVALTASAVASWAVPPGELFGERHWVFGLVGWHLLVLLLDRPVAAVAALGAQLVLDVVRLVTAAPADRAEISGVVIGGLSVITFQLATLALVRVVYRRAGEAAAASAERDRLLHRKALAEQREADQRSRFAGQLGTTLPLLAGLADRTLDPRDEAVRRRCALAATQLRRLFAENDDVPDPLVHEVSACVDLAERRGLTVALAVSGEPAPVPTEVRRELTGPLMTALVAARSQARVSVLRTGDEIRVAALTDGEPEPPVNGSGSVDVEWHTLGERSWMEAKWRSRPN</sequence>
<feature type="transmembrane region" description="Helical" evidence="1">
    <location>
        <begin position="63"/>
        <end position="85"/>
    </location>
</feature>
<dbReference type="AlphaFoldDB" id="A0A193BYZ7"/>
<keyword evidence="3" id="KW-1185">Reference proteome</keyword>
<keyword evidence="1" id="KW-0812">Transmembrane</keyword>
<organism evidence="2 3">
    <name type="scientific">Amycolatopsis orientalis</name>
    <name type="common">Nocardia orientalis</name>
    <dbReference type="NCBI Taxonomy" id="31958"/>
    <lineage>
        <taxon>Bacteria</taxon>
        <taxon>Bacillati</taxon>
        <taxon>Actinomycetota</taxon>
        <taxon>Actinomycetes</taxon>
        <taxon>Pseudonocardiales</taxon>
        <taxon>Pseudonocardiaceae</taxon>
        <taxon>Amycolatopsis</taxon>
    </lineage>
</organism>
<name>A0A193BYZ7_AMYOR</name>
<keyword evidence="1" id="KW-1133">Transmembrane helix</keyword>
<dbReference type="STRING" id="31958.SD37_18255"/>
<evidence type="ECO:0000256" key="1">
    <source>
        <dbReference type="SAM" id="Phobius"/>
    </source>
</evidence>
<keyword evidence="1" id="KW-0472">Membrane</keyword>
<gene>
    <name evidence="2" type="ORF">SD37_18255</name>
</gene>
<dbReference type="RefSeq" id="WP_044853040.1">
    <property type="nucleotide sequence ID" value="NZ_CP016174.1"/>
</dbReference>
<protein>
    <submittedName>
        <fullName evidence="2">Histidine kinase</fullName>
    </submittedName>
</protein>
<evidence type="ECO:0000313" key="3">
    <source>
        <dbReference type="Proteomes" id="UP000093695"/>
    </source>
</evidence>
<dbReference type="EMBL" id="CP016174">
    <property type="protein sequence ID" value="ANN17394.1"/>
    <property type="molecule type" value="Genomic_DNA"/>
</dbReference>
<feature type="transmembrane region" description="Helical" evidence="1">
    <location>
        <begin position="40"/>
        <end position="57"/>
    </location>
</feature>
<dbReference type="eggNOG" id="COG4585">
    <property type="taxonomic scope" value="Bacteria"/>
</dbReference>
<feature type="transmembrane region" description="Helical" evidence="1">
    <location>
        <begin position="6"/>
        <end position="28"/>
    </location>
</feature>
<keyword evidence="2" id="KW-0808">Transferase</keyword>
<proteinExistence type="predicted"/>
<accession>A0A193BYZ7</accession>
<reference evidence="2 3" key="1">
    <citation type="journal article" date="2015" name="Genome Announc.">
        <title>Draft Genome Sequence of Norvancomycin-Producing Strain Amycolatopsis orientalis CPCC200066.</title>
        <authorList>
            <person name="Lei X."/>
            <person name="Yuan F."/>
            <person name="Shi Y."/>
            <person name="Li X."/>
            <person name="Wang L."/>
            <person name="Hong B."/>
        </authorList>
    </citation>
    <scope>NUCLEOTIDE SEQUENCE [LARGE SCALE GENOMIC DNA]</scope>
    <source>
        <strain evidence="2 3">B-37</strain>
    </source>
</reference>
<dbReference type="KEGG" id="aori:SD37_18255"/>
<keyword evidence="2" id="KW-0418">Kinase</keyword>